<dbReference type="EMBL" id="CP003532">
    <property type="protein sequence ID" value="AFK05989.1"/>
    <property type="molecule type" value="Genomic_DNA"/>
</dbReference>
<dbReference type="PRINTS" id="PR01469">
    <property type="entry name" value="CARBMTKINASE"/>
</dbReference>
<keyword evidence="3 5" id="KW-0418">Kinase</keyword>
<sequence>MKRIVVAIGGNALNKPNEKPTAEVMEKNLLSTTAYLADLVEEGYELVITHGNGPQVGNLLVQQDIAKDVFPPFPIDVNDAMTQGSIGYLITQTLNNELVKRNTRKNIACVLTQIVVDKNDKGFENPSKPVGPFYDSETAKELERTKGWTVKEDAGRGYRRVVPSPMPLDVLEIEPIREMIKDGTIVVAAGGGGIPVVRDESGQIKGVEAVIDKDRASALLAKLIEADALVILTGVDYAYINFGKDNQRELKELTVKEGRELMEAGHFAKGSMLPKIESAIEFVSLTGKEAIITSLENVDLALKGESGTRIVA</sequence>
<dbReference type="GO" id="GO:0019546">
    <property type="term" value="P:L-arginine deiminase pathway"/>
    <property type="evidence" value="ECO:0007669"/>
    <property type="project" value="TreeGrafter"/>
</dbReference>
<gene>
    <name evidence="7" type="ORF">Theba_0255</name>
</gene>
<dbReference type="PIRSF" id="PIRSF000723">
    <property type="entry name" value="Carbamate_kin"/>
    <property type="match status" value="1"/>
</dbReference>
<dbReference type="InterPro" id="IPR036393">
    <property type="entry name" value="AceGlu_kinase-like_sf"/>
</dbReference>
<keyword evidence="2 5" id="KW-0808">Transferase</keyword>
<dbReference type="GeneID" id="87106110"/>
<dbReference type="eggNOG" id="COG0549">
    <property type="taxonomic scope" value="Bacteria"/>
</dbReference>
<dbReference type="Gene3D" id="3.40.1160.10">
    <property type="entry name" value="Acetylglutamate kinase-like"/>
    <property type="match status" value="1"/>
</dbReference>
<dbReference type="InterPro" id="IPR003964">
    <property type="entry name" value="Carb_kinase"/>
</dbReference>
<dbReference type="NCBIfam" id="TIGR00746">
    <property type="entry name" value="arcC"/>
    <property type="match status" value="1"/>
</dbReference>
<comment type="similarity">
    <text evidence="1 5">Belongs to the carbamate kinase family.</text>
</comment>
<dbReference type="KEGG" id="mpg:Theba_0255"/>
<dbReference type="SUPFAM" id="SSF53633">
    <property type="entry name" value="Carbamate kinase-like"/>
    <property type="match status" value="1"/>
</dbReference>
<feature type="domain" description="Aspartate/glutamate/uridylate kinase" evidence="6">
    <location>
        <begin position="2"/>
        <end position="294"/>
    </location>
</feature>
<evidence type="ECO:0000256" key="4">
    <source>
        <dbReference type="NCBIfam" id="TIGR00746"/>
    </source>
</evidence>
<reference evidence="7 8" key="1">
    <citation type="journal article" date="2012" name="Genome Biol. Evol.">
        <title>Genome Sequence of the Mesophilic Thermotogales Bacterium Mesotoga prima MesG1.Ag.4.2 Reveals the Largest Thermotogales Genome To Date.</title>
        <authorList>
            <person name="Zhaxybayeva O."/>
            <person name="Swithers K.S."/>
            <person name="Foght J."/>
            <person name="Green A.G."/>
            <person name="Bruce D."/>
            <person name="Detter C."/>
            <person name="Han S."/>
            <person name="Teshima H."/>
            <person name="Han J."/>
            <person name="Woyke T."/>
            <person name="Pitluck S."/>
            <person name="Nolan M."/>
            <person name="Ivanova N."/>
            <person name="Pati A."/>
            <person name="Land M.L."/>
            <person name="Dlutek M."/>
            <person name="Doolittle W.F."/>
            <person name="Noll K.M."/>
            <person name="Nesbo C.L."/>
        </authorList>
    </citation>
    <scope>NUCLEOTIDE SEQUENCE [LARGE SCALE GENOMIC DNA]</scope>
    <source>
        <strain evidence="8">mesG1.Ag.4.2</strain>
    </source>
</reference>
<dbReference type="GO" id="GO:0008804">
    <property type="term" value="F:carbamate kinase activity"/>
    <property type="evidence" value="ECO:0007669"/>
    <property type="project" value="UniProtKB-UniRule"/>
</dbReference>
<evidence type="ECO:0000256" key="3">
    <source>
        <dbReference type="ARBA" id="ARBA00022777"/>
    </source>
</evidence>
<proteinExistence type="inferred from homology"/>
<dbReference type="PANTHER" id="PTHR30409">
    <property type="entry name" value="CARBAMATE KINASE"/>
    <property type="match status" value="1"/>
</dbReference>
<evidence type="ECO:0000313" key="8">
    <source>
        <dbReference type="Proteomes" id="UP000002881"/>
    </source>
</evidence>
<dbReference type="GO" id="GO:0005829">
    <property type="term" value="C:cytosol"/>
    <property type="evidence" value="ECO:0007669"/>
    <property type="project" value="TreeGrafter"/>
</dbReference>
<evidence type="ECO:0000256" key="2">
    <source>
        <dbReference type="ARBA" id="ARBA00022679"/>
    </source>
</evidence>
<dbReference type="AlphaFoldDB" id="I2F236"/>
<dbReference type="HOGENOM" id="CLU_076278_0_0_0"/>
<accession>I2F236</accession>
<dbReference type="FunFam" id="3.40.1160.10:FF:000007">
    <property type="entry name" value="Carbamate kinase"/>
    <property type="match status" value="1"/>
</dbReference>
<evidence type="ECO:0000256" key="1">
    <source>
        <dbReference type="ARBA" id="ARBA00011066"/>
    </source>
</evidence>
<evidence type="ECO:0000259" key="6">
    <source>
        <dbReference type="Pfam" id="PF00696"/>
    </source>
</evidence>
<protein>
    <recommendedName>
        <fullName evidence="4 5">Carbamate kinase</fullName>
    </recommendedName>
</protein>
<dbReference type="Pfam" id="PF00696">
    <property type="entry name" value="AA_kinase"/>
    <property type="match status" value="1"/>
</dbReference>
<dbReference type="PANTHER" id="PTHR30409:SF1">
    <property type="entry name" value="CARBAMATE KINASE-RELATED"/>
    <property type="match status" value="1"/>
</dbReference>
<dbReference type="Proteomes" id="UP000002881">
    <property type="component" value="Chromosome"/>
</dbReference>
<dbReference type="STRING" id="660470.Theba_0255"/>
<dbReference type="InterPro" id="IPR001048">
    <property type="entry name" value="Asp/Glu/Uridylate_kinase"/>
</dbReference>
<evidence type="ECO:0000313" key="7">
    <source>
        <dbReference type="EMBL" id="AFK05989.1"/>
    </source>
</evidence>
<name>I2F236_9BACT</name>
<dbReference type="CDD" id="cd04235">
    <property type="entry name" value="AAK_CK"/>
    <property type="match status" value="1"/>
</dbReference>
<keyword evidence="8" id="KW-1185">Reference proteome</keyword>
<dbReference type="NCBIfam" id="NF009007">
    <property type="entry name" value="PRK12352.1"/>
    <property type="match status" value="1"/>
</dbReference>
<organism evidence="7 8">
    <name type="scientific">Mesotoga prima MesG1.Ag.4.2</name>
    <dbReference type="NCBI Taxonomy" id="660470"/>
    <lineage>
        <taxon>Bacteria</taxon>
        <taxon>Thermotogati</taxon>
        <taxon>Thermotogota</taxon>
        <taxon>Thermotogae</taxon>
        <taxon>Kosmotogales</taxon>
        <taxon>Kosmotogaceae</taxon>
        <taxon>Mesotoga</taxon>
    </lineage>
</organism>
<dbReference type="RefSeq" id="WP_014730148.1">
    <property type="nucleotide sequence ID" value="NC_017934.1"/>
</dbReference>
<evidence type="ECO:0000256" key="5">
    <source>
        <dbReference type="PIRNR" id="PIRNR000723"/>
    </source>
</evidence>